<comment type="caution">
    <text evidence="2">The sequence shown here is derived from an EMBL/GenBank/DDBJ whole genome shotgun (WGS) entry which is preliminary data.</text>
</comment>
<feature type="region of interest" description="Disordered" evidence="1">
    <location>
        <begin position="309"/>
        <end position="341"/>
    </location>
</feature>
<dbReference type="Pfam" id="PF13365">
    <property type="entry name" value="Trypsin_2"/>
    <property type="match status" value="1"/>
</dbReference>
<organism evidence="2 3">
    <name type="scientific">Sorangium cellulosum</name>
    <name type="common">Polyangium cellulosum</name>
    <dbReference type="NCBI Taxonomy" id="56"/>
    <lineage>
        <taxon>Bacteria</taxon>
        <taxon>Pseudomonadati</taxon>
        <taxon>Myxococcota</taxon>
        <taxon>Polyangia</taxon>
        <taxon>Polyangiales</taxon>
        <taxon>Polyangiaceae</taxon>
        <taxon>Sorangium</taxon>
    </lineage>
</organism>
<accession>A0A150PEI1</accession>
<gene>
    <name evidence="2" type="ORF">BE04_25005</name>
</gene>
<dbReference type="InterPro" id="IPR009003">
    <property type="entry name" value="Peptidase_S1_PA"/>
</dbReference>
<dbReference type="AlphaFoldDB" id="A0A150PEI1"/>
<reference evidence="2 3" key="1">
    <citation type="submission" date="2014-02" db="EMBL/GenBank/DDBJ databases">
        <title>The small core and large imbalanced accessory genome model reveals a collaborative survival strategy of Sorangium cellulosum strains in nature.</title>
        <authorList>
            <person name="Han K."/>
            <person name="Peng R."/>
            <person name="Blom J."/>
            <person name="Li Y.-Z."/>
        </authorList>
    </citation>
    <scope>NUCLEOTIDE SEQUENCE [LARGE SCALE GENOMIC DNA]</scope>
    <source>
        <strain evidence="2 3">So0157-18</strain>
    </source>
</reference>
<dbReference type="EMBL" id="JELX01002856">
    <property type="protein sequence ID" value="KYF54050.1"/>
    <property type="molecule type" value="Genomic_DNA"/>
</dbReference>
<dbReference type="Proteomes" id="UP000075604">
    <property type="component" value="Unassembled WGS sequence"/>
</dbReference>
<dbReference type="Gene3D" id="2.40.10.10">
    <property type="entry name" value="Trypsin-like serine proteases"/>
    <property type="match status" value="2"/>
</dbReference>
<feature type="compositionally biased region" description="Basic and acidic residues" evidence="1">
    <location>
        <begin position="324"/>
        <end position="341"/>
    </location>
</feature>
<evidence type="ECO:0008006" key="4">
    <source>
        <dbReference type="Google" id="ProtNLM"/>
    </source>
</evidence>
<evidence type="ECO:0000256" key="1">
    <source>
        <dbReference type="SAM" id="MobiDB-lite"/>
    </source>
</evidence>
<dbReference type="SUPFAM" id="SSF50494">
    <property type="entry name" value="Trypsin-like serine proteases"/>
    <property type="match status" value="1"/>
</dbReference>
<dbReference type="InterPro" id="IPR043504">
    <property type="entry name" value="Peptidase_S1_PA_chymotrypsin"/>
</dbReference>
<evidence type="ECO:0000313" key="3">
    <source>
        <dbReference type="Proteomes" id="UP000075604"/>
    </source>
</evidence>
<dbReference type="PANTHER" id="PTHR14389:SF3">
    <property type="entry name" value="PROTEIN FAM111A-LIKE"/>
    <property type="match status" value="1"/>
</dbReference>
<evidence type="ECO:0000313" key="2">
    <source>
        <dbReference type="EMBL" id="KYF54050.1"/>
    </source>
</evidence>
<proteinExistence type="predicted"/>
<dbReference type="PANTHER" id="PTHR14389">
    <property type="entry name" value="SI:CH1073-475A24.1"/>
    <property type="match status" value="1"/>
</dbReference>
<name>A0A150PEI1_SORCE</name>
<protein>
    <recommendedName>
        <fullName evidence="4">Serine protease</fullName>
    </recommendedName>
</protein>
<sequence>MSSPGNFKAQLDVALKRATSSAADLEQLIERDLDRDPSRFAGRTLDDMIGKLVAAAEREHWDPALLDASMRRFARLNRGGIKRDIDGSTYTLPGRDRDYRPPLGARLPADAWNAQRTRMERRVCRIVRRDPDGHTALGTGFLIGPSLVMTNWHVLAYLLAGILRTPDRVLFQFDYLEEGAAGRFCRLANDWFVACNPARDAQRVGDNDLDYAVVHLADAPGDDEIEGARRGHISVPPPVSQGNSRFTVDEPIYIVQHPCGNPLQLAMNARGVKAVRERARVTYHVTTDEGSSGSPCFNRDWTLVALHRGPAPETDANEGVPIDSVRDHLPEDVRDEITRVA</sequence>